<dbReference type="GO" id="GO:0071006">
    <property type="term" value="C:U2-type catalytic step 1 spliceosome"/>
    <property type="evidence" value="ECO:0007669"/>
    <property type="project" value="TreeGrafter"/>
</dbReference>
<evidence type="ECO:0000256" key="3">
    <source>
        <dbReference type="SAM" id="MobiDB-lite"/>
    </source>
</evidence>
<dbReference type="InterPro" id="IPR000504">
    <property type="entry name" value="RRM_dom"/>
</dbReference>
<organism evidence="5 6">
    <name type="scientific">Diacronema lutheri</name>
    <name type="common">Unicellular marine alga</name>
    <name type="synonym">Monochrysis lutheri</name>
    <dbReference type="NCBI Taxonomy" id="2081491"/>
    <lineage>
        <taxon>Eukaryota</taxon>
        <taxon>Haptista</taxon>
        <taxon>Haptophyta</taxon>
        <taxon>Pavlovophyceae</taxon>
        <taxon>Pavlovales</taxon>
        <taxon>Pavlovaceae</taxon>
        <taxon>Diacronema</taxon>
    </lineage>
</organism>
<dbReference type="InterPro" id="IPR035979">
    <property type="entry name" value="RBD_domain_sf"/>
</dbReference>
<feature type="domain" description="RRM" evidence="4">
    <location>
        <begin position="184"/>
        <end position="257"/>
    </location>
</feature>
<dbReference type="GO" id="GO:0036002">
    <property type="term" value="F:pre-mRNA binding"/>
    <property type="evidence" value="ECO:0007669"/>
    <property type="project" value="TreeGrafter"/>
</dbReference>
<dbReference type="SMART" id="SM00360">
    <property type="entry name" value="RRM"/>
    <property type="match status" value="1"/>
</dbReference>
<dbReference type="GO" id="GO:0017070">
    <property type="term" value="F:U6 snRNA binding"/>
    <property type="evidence" value="ECO:0007669"/>
    <property type="project" value="TreeGrafter"/>
</dbReference>
<dbReference type="AlphaFoldDB" id="A0A8J5XYX7"/>
<dbReference type="PROSITE" id="PS50102">
    <property type="entry name" value="RRM"/>
    <property type="match status" value="1"/>
</dbReference>
<evidence type="ECO:0000256" key="1">
    <source>
        <dbReference type="ARBA" id="ARBA00022884"/>
    </source>
</evidence>
<dbReference type="EMBL" id="JAGTXO010000005">
    <property type="protein sequence ID" value="KAG8468055.1"/>
    <property type="molecule type" value="Genomic_DNA"/>
</dbReference>
<dbReference type="Gene3D" id="3.30.70.330">
    <property type="match status" value="1"/>
</dbReference>
<dbReference type="InterPro" id="IPR012677">
    <property type="entry name" value="Nucleotide-bd_a/b_plait_sf"/>
</dbReference>
<dbReference type="GO" id="GO:0071007">
    <property type="term" value="C:U2-type catalytic step 2 spliceosome"/>
    <property type="evidence" value="ECO:0007669"/>
    <property type="project" value="TreeGrafter"/>
</dbReference>
<dbReference type="SUPFAM" id="SSF54928">
    <property type="entry name" value="RNA-binding domain, RBD"/>
    <property type="match status" value="1"/>
</dbReference>
<comment type="caution">
    <text evidence="5">The sequence shown here is derived from an EMBL/GenBank/DDBJ whole genome shotgun (WGS) entry which is preliminary data.</text>
</comment>
<dbReference type="InterPro" id="IPR039171">
    <property type="entry name" value="Cwc2/Slt11"/>
</dbReference>
<evidence type="ECO:0000256" key="2">
    <source>
        <dbReference type="PROSITE-ProRule" id="PRU00176"/>
    </source>
</evidence>
<keyword evidence="6" id="KW-1185">Reference proteome</keyword>
<feature type="compositionally biased region" description="Low complexity" evidence="3">
    <location>
        <begin position="301"/>
        <end position="316"/>
    </location>
</feature>
<dbReference type="PANTHER" id="PTHR14089">
    <property type="entry name" value="PRE-MRNA-SPLICING FACTOR RBM22"/>
    <property type="match status" value="1"/>
</dbReference>
<gene>
    <name evidence="5" type="ORF">KFE25_007107</name>
</gene>
<dbReference type="Proteomes" id="UP000751190">
    <property type="component" value="Unassembled WGS sequence"/>
</dbReference>
<accession>A0A8J5XYX7</accession>
<feature type="region of interest" description="Disordered" evidence="3">
    <location>
        <begin position="144"/>
        <end position="180"/>
    </location>
</feature>
<dbReference type="Pfam" id="PF00076">
    <property type="entry name" value="RRM_1"/>
    <property type="match status" value="1"/>
</dbReference>
<dbReference type="PANTHER" id="PTHR14089:SF6">
    <property type="entry name" value="PRE-MRNA-SPLICING FACTOR RBM22"/>
    <property type="match status" value="1"/>
</dbReference>
<evidence type="ECO:0000313" key="5">
    <source>
        <dbReference type="EMBL" id="KAG8468055.1"/>
    </source>
</evidence>
<protein>
    <recommendedName>
        <fullName evidence="4">RRM domain-containing protein</fullName>
    </recommendedName>
</protein>
<evidence type="ECO:0000259" key="4">
    <source>
        <dbReference type="PROSITE" id="PS50102"/>
    </source>
</evidence>
<reference evidence="5" key="1">
    <citation type="submission" date="2021-05" db="EMBL/GenBank/DDBJ databases">
        <title>The genome of the haptophyte Pavlova lutheri (Diacronema luteri, Pavlovales) - a model for lipid biosynthesis in eukaryotic algae.</title>
        <authorList>
            <person name="Hulatt C.J."/>
            <person name="Posewitz M.C."/>
        </authorList>
    </citation>
    <scope>NUCLEOTIDE SEQUENCE</scope>
    <source>
        <strain evidence="5">NIVA-4/92</strain>
    </source>
</reference>
<dbReference type="OrthoDB" id="10259600at2759"/>
<sequence length="316" mass="34017">MADDFPIVCEKCLGPNPYLRMTKVPLGATCSISSAPFTVHRWKAPGVGRQRQTIISREVATTKNVCQCCLHDLEYGLPSHLVDSLVSAVHGAEALPASDANREFFWDEKRKAVTDGREDGGAVHGKLRAQLGKLERIAAMAPYTNPYRHGPGQVPPPRQRPDAAKRDGADDKRRDLPPRDTSITTLYVTGITPSMRDGELARFFAPYGAIASIKLDYEHFCAHVRFHERASAFACACGLKDNLTVQGTRLRVMWARNRAGGLPPGIRETSRVAACDAGVASLPPGVKAPAGAEPGAPVYPSASADALDAAGARPER</sequence>
<name>A0A8J5XYX7_DIALT</name>
<dbReference type="OMA" id="DHEANRC"/>
<proteinExistence type="predicted"/>
<dbReference type="GO" id="GO:0000974">
    <property type="term" value="C:Prp19 complex"/>
    <property type="evidence" value="ECO:0007669"/>
    <property type="project" value="TreeGrafter"/>
</dbReference>
<dbReference type="InterPro" id="IPR048995">
    <property type="entry name" value="STL11/RBM22-like_N"/>
</dbReference>
<evidence type="ECO:0000313" key="6">
    <source>
        <dbReference type="Proteomes" id="UP000751190"/>
    </source>
</evidence>
<feature type="compositionally biased region" description="Basic and acidic residues" evidence="3">
    <location>
        <begin position="159"/>
        <end position="178"/>
    </location>
</feature>
<keyword evidence="1 2" id="KW-0694">RNA-binding</keyword>
<feature type="region of interest" description="Disordered" evidence="3">
    <location>
        <begin position="286"/>
        <end position="316"/>
    </location>
</feature>
<dbReference type="Pfam" id="PF21369">
    <property type="entry name" value="STL11_N"/>
    <property type="match status" value="1"/>
</dbReference>